<evidence type="ECO:0000256" key="16">
    <source>
        <dbReference type="PROSITE-ProRule" id="PRU00421"/>
    </source>
</evidence>
<dbReference type="FunFam" id="2.70.70.10:FF:000001">
    <property type="entry name" value="PTS system glucose-specific IIA component"/>
    <property type="match status" value="1"/>
</dbReference>
<dbReference type="PROSITE" id="PS51093">
    <property type="entry name" value="PTS_EIIA_TYPE_1"/>
    <property type="match status" value="1"/>
</dbReference>
<evidence type="ECO:0000256" key="8">
    <source>
        <dbReference type="ARBA" id="ARBA00022777"/>
    </source>
</evidence>
<dbReference type="Pfam" id="PF02378">
    <property type="entry name" value="PTS_EIIC"/>
    <property type="match status" value="1"/>
</dbReference>
<dbReference type="Pfam" id="PF00367">
    <property type="entry name" value="PTS_EIIB"/>
    <property type="match status" value="1"/>
</dbReference>
<dbReference type="GO" id="GO:0016301">
    <property type="term" value="F:kinase activity"/>
    <property type="evidence" value="ECO:0007669"/>
    <property type="project" value="UniProtKB-KW"/>
</dbReference>
<dbReference type="InterPro" id="IPR001127">
    <property type="entry name" value="PTS_EIIA_1_perm"/>
</dbReference>
<dbReference type="PROSITE" id="PS00371">
    <property type="entry name" value="PTS_EIIA_TYPE_1_HIS"/>
    <property type="match status" value="1"/>
</dbReference>
<dbReference type="AlphaFoldDB" id="K0NMS9"/>
<evidence type="ECO:0000256" key="6">
    <source>
        <dbReference type="ARBA" id="ARBA00022683"/>
    </source>
</evidence>
<evidence type="ECO:0000256" key="12">
    <source>
        <dbReference type="ARBA" id="ARBA00045139"/>
    </source>
</evidence>
<evidence type="ECO:0000259" key="20">
    <source>
        <dbReference type="PROSITE" id="PS51103"/>
    </source>
</evidence>
<evidence type="ECO:0000256" key="3">
    <source>
        <dbReference type="ARBA" id="ARBA00022475"/>
    </source>
</evidence>
<keyword evidence="3" id="KW-1003">Cell membrane</keyword>
<evidence type="ECO:0000256" key="7">
    <source>
        <dbReference type="ARBA" id="ARBA00022692"/>
    </source>
</evidence>
<comment type="function">
    <text evidence="12">The phosphoenolpyruvate-dependent sugar phosphotransferase system (sugar PTS), a major carbohydrate active transport system, catalyzes the phosphorylation of incoming sugar substrates concomitantly with their translocation across the cell membrane. This system is involved in sucrose transport.</text>
</comment>
<evidence type="ECO:0000256" key="13">
    <source>
        <dbReference type="ARBA" id="ARBA00048931"/>
    </source>
</evidence>
<evidence type="ECO:0000256" key="1">
    <source>
        <dbReference type="ARBA" id="ARBA00004651"/>
    </source>
</evidence>
<feature type="transmembrane region" description="Helical" evidence="17">
    <location>
        <begin position="330"/>
        <end position="350"/>
    </location>
</feature>
<evidence type="ECO:0000256" key="5">
    <source>
        <dbReference type="ARBA" id="ARBA00022679"/>
    </source>
</evidence>
<dbReference type="InterPro" id="IPR001996">
    <property type="entry name" value="PTS_IIB_1"/>
</dbReference>
<dbReference type="GO" id="GO:0015771">
    <property type="term" value="P:trehalose transport"/>
    <property type="evidence" value="ECO:0007669"/>
    <property type="project" value="TreeGrafter"/>
</dbReference>
<feature type="active site" description="Phosphocysteine intermediate; for EIIB activity" evidence="16">
    <location>
        <position position="26"/>
    </location>
</feature>
<dbReference type="SUPFAM" id="SSF51261">
    <property type="entry name" value="Duplicated hybrid motif"/>
    <property type="match status" value="1"/>
</dbReference>
<dbReference type="GO" id="GO:0005886">
    <property type="term" value="C:plasma membrane"/>
    <property type="evidence" value="ECO:0007669"/>
    <property type="project" value="UniProtKB-SubCell"/>
</dbReference>
<sequence length="626" mass="66493">MDYKQVAKDVITNVGGKGNVQELNHCYTRLRFKLRDVGKANKDALEQIDGVMSVVYSGGEYQVIIGTEVAGVYDSIINQGLISAENAGNVSAEAVAEPTKKNFKYYVDLVLDVITACFTPIIPVIAGSGMIKVLNAILISCHVLTQTSQTYIVLNAMGDALYYFLPIFVAATAAKRLKADMFTSMTVAAIMLYPKLTELASKGTGTVSFIGIPMKLLDYSSQALPIVLVVLLVKYVDLLSDKITPNLVKTFLRPMITILISAPVALLVLGPVTQWLSAGFTSFTLAMNKWGWIAVGLNAALFPFLVLTGTHNALIPLMIQMFATQGFDPVLVPSGLAANIAEGGAAAAVAVKTKNAKMKSTAFGATISALFGVTEPALYGVNLRLRRPFVSMIIGSFLGGAVSGLLHLTAYAFVSPSILSLPIFIGKNSNLLTAAISAVASFALTFLVTYLIGFKDVDSEEKTATASNTTATLNTAAVNVNMIVPAEGQLESLEELNDGVFSKGLLGKGFAVKPENDQIVSPVDAEVMTVFPTKHAIGLKTQNGLEVMVHMGIDTVNLKGDGFTSEIKVGDHVTAGQPIAEMDLKKIKNAGYKTDVIVVVTNTAKYASVTVTPAHDGREVGFAIEK</sequence>
<comment type="subcellular location">
    <subcellularLocation>
        <location evidence="1">Cell membrane</location>
        <topology evidence="1">Multi-pass membrane protein</topology>
    </subcellularLocation>
</comment>
<feature type="domain" description="PTS EIIA type-1" evidence="18">
    <location>
        <begin position="498"/>
        <end position="602"/>
    </location>
</feature>
<dbReference type="InterPro" id="IPR018113">
    <property type="entry name" value="PTrfase_EIIB_Cys"/>
</dbReference>
<evidence type="ECO:0000259" key="19">
    <source>
        <dbReference type="PROSITE" id="PS51098"/>
    </source>
</evidence>
<dbReference type="PANTHER" id="PTHR30175:SF1">
    <property type="entry name" value="PTS SYSTEM ARBUTIN-, CELLOBIOSE-, AND SALICIN-SPECIFIC EIIBC COMPONENT-RELATED"/>
    <property type="match status" value="1"/>
</dbReference>
<dbReference type="PANTHER" id="PTHR30175">
    <property type="entry name" value="PHOSPHOTRANSFERASE SYSTEM TRANSPORT PROTEIN"/>
    <property type="match status" value="1"/>
</dbReference>
<reference evidence="21 22" key="1">
    <citation type="submission" date="2012-08" db="EMBL/GenBank/DDBJ databases">
        <title>Draft Genome Sequences of Lactobacillus equicursoris CIP 110162T, isolated from thoroughbred racehorse feces and Lactobacillus sp. CRBIP 24.137 isolated from urine of human.</title>
        <authorList>
            <person name="Cousin S."/>
            <person name="Loux V."/>
            <person name="Ma L."/>
            <person name="Creno S."/>
            <person name="Clermont D."/>
            <person name="Bizet C."/>
            <person name="Bouchier C."/>
        </authorList>
    </citation>
    <scope>NUCLEOTIDE SEQUENCE [LARGE SCALE GENOMIC DNA]</scope>
    <source>
        <strain evidence="21 22">66c</strain>
    </source>
</reference>
<keyword evidence="5 21" id="KW-0808">Transferase</keyword>
<keyword evidence="7 17" id="KW-0812">Transmembrane</keyword>
<dbReference type="PROSITE" id="PS51098">
    <property type="entry name" value="PTS_EIIB_TYPE_1"/>
    <property type="match status" value="1"/>
</dbReference>
<dbReference type="NCBIfam" id="TIGR01995">
    <property type="entry name" value="PTS-II-ABC-beta"/>
    <property type="match status" value="1"/>
</dbReference>
<feature type="transmembrane region" description="Helical" evidence="17">
    <location>
        <begin position="290"/>
        <end position="309"/>
    </location>
</feature>
<keyword evidence="10 17" id="KW-0472">Membrane</keyword>
<evidence type="ECO:0000256" key="9">
    <source>
        <dbReference type="ARBA" id="ARBA00022989"/>
    </source>
</evidence>
<dbReference type="GO" id="GO:0022878">
    <property type="term" value="F:protein-N(PI)-phosphohistidine-sucrose phosphotransferase system transporter activity"/>
    <property type="evidence" value="ECO:0007669"/>
    <property type="project" value="RHEA"/>
</dbReference>
<accession>K0NMS9</accession>
<feature type="domain" description="PTS EIIB type-1" evidence="19">
    <location>
        <begin position="4"/>
        <end position="86"/>
    </location>
</feature>
<dbReference type="CDD" id="cd00212">
    <property type="entry name" value="PTS_IIB_glc"/>
    <property type="match status" value="1"/>
</dbReference>
<feature type="transmembrane region" description="Helical" evidence="17">
    <location>
        <begin position="151"/>
        <end position="172"/>
    </location>
</feature>
<dbReference type="Pfam" id="PF00358">
    <property type="entry name" value="PTS_EIIA_1"/>
    <property type="match status" value="1"/>
</dbReference>
<dbReference type="Gene3D" id="2.70.70.10">
    <property type="entry name" value="Glucose Permease (Domain IIA)"/>
    <property type="match status" value="1"/>
</dbReference>
<evidence type="ECO:0000313" key="21">
    <source>
        <dbReference type="EMBL" id="CCK82969.1"/>
    </source>
</evidence>
<organism evidence="21 22">
    <name type="scientific">Lactobacillus equicursoris 66c</name>
    <dbReference type="NCBI Taxonomy" id="872326"/>
    <lineage>
        <taxon>Bacteria</taxon>
        <taxon>Bacillati</taxon>
        <taxon>Bacillota</taxon>
        <taxon>Bacilli</taxon>
        <taxon>Lactobacillales</taxon>
        <taxon>Lactobacillaceae</taxon>
        <taxon>Lactobacillus</taxon>
    </lineage>
</organism>
<dbReference type="EC" id="2.7.1.211" evidence="11"/>
<feature type="transmembrane region" description="Helical" evidence="17">
    <location>
        <begin position="109"/>
        <end position="131"/>
    </location>
</feature>
<keyword evidence="9 17" id="KW-1133">Transmembrane helix</keyword>
<dbReference type="GO" id="GO:0090589">
    <property type="term" value="F:protein-phosphocysteine-trehalose phosphotransferase system transporter activity"/>
    <property type="evidence" value="ECO:0007669"/>
    <property type="project" value="TreeGrafter"/>
</dbReference>
<keyword evidence="2" id="KW-0813">Transport</keyword>
<dbReference type="PROSITE" id="PS51103">
    <property type="entry name" value="PTS_EIIC_TYPE_1"/>
    <property type="match status" value="1"/>
</dbReference>
<feature type="transmembrane region" description="Helical" evidence="17">
    <location>
        <begin position="362"/>
        <end position="381"/>
    </location>
</feature>
<evidence type="ECO:0000256" key="15">
    <source>
        <dbReference type="ARBA" id="ARBA00081008"/>
    </source>
</evidence>
<feature type="transmembrane region" description="Helical" evidence="17">
    <location>
        <begin position="434"/>
        <end position="453"/>
    </location>
</feature>
<comment type="caution">
    <text evidence="21">The sequence shown here is derived from an EMBL/GenBank/DDBJ whole genome shotgun (WGS) entry which is preliminary data.</text>
</comment>
<dbReference type="InterPro" id="IPR011055">
    <property type="entry name" value="Dup_hybrid_motif"/>
</dbReference>
<dbReference type="InterPro" id="IPR036878">
    <property type="entry name" value="Glu_permease_IIB"/>
</dbReference>
<proteinExistence type="predicted"/>
<dbReference type="PROSITE" id="PS01035">
    <property type="entry name" value="PTS_EIIB_TYPE_1_CYS"/>
    <property type="match status" value="1"/>
</dbReference>
<feature type="domain" description="PTS EIIC type-1" evidence="20">
    <location>
        <begin position="112"/>
        <end position="468"/>
    </location>
</feature>
<dbReference type="EMBL" id="CALZ01000029">
    <property type="protein sequence ID" value="CCK82969.1"/>
    <property type="molecule type" value="Genomic_DNA"/>
</dbReference>
<dbReference type="InterPro" id="IPR050558">
    <property type="entry name" value="PTS_Sugar-Specific_Components"/>
</dbReference>
<dbReference type="GO" id="GO:0009401">
    <property type="term" value="P:phosphoenolpyruvate-dependent sugar phosphotransferase system"/>
    <property type="evidence" value="ECO:0007669"/>
    <property type="project" value="UniProtKB-KW"/>
</dbReference>
<keyword evidence="6" id="KW-0598">Phosphotransferase system</keyword>
<evidence type="ECO:0000256" key="10">
    <source>
        <dbReference type="ARBA" id="ARBA00023136"/>
    </source>
</evidence>
<dbReference type="Gene3D" id="3.30.1360.60">
    <property type="entry name" value="Glucose permease domain IIB"/>
    <property type="match status" value="1"/>
</dbReference>
<dbReference type="InterPro" id="IPR003352">
    <property type="entry name" value="PTS_EIIC"/>
</dbReference>
<keyword evidence="8" id="KW-0418">Kinase</keyword>
<dbReference type="InterPro" id="IPR011297">
    <property type="entry name" value="PTS_IIABC_b_glu"/>
</dbReference>
<dbReference type="NCBIfam" id="TIGR00830">
    <property type="entry name" value="PTBA"/>
    <property type="match status" value="1"/>
</dbReference>
<dbReference type="OrthoDB" id="9769191at2"/>
<evidence type="ECO:0000256" key="4">
    <source>
        <dbReference type="ARBA" id="ARBA00022597"/>
    </source>
</evidence>
<protein>
    <recommendedName>
        <fullName evidence="14">PTS system sucrose-specific EIIBCA component</fullName>
        <ecNumber evidence="11">2.7.1.211</ecNumber>
    </recommendedName>
    <alternativeName>
        <fullName evidence="15">EIIBCA-Scr</fullName>
    </alternativeName>
</protein>
<keyword evidence="4" id="KW-0762">Sugar transport</keyword>
<evidence type="ECO:0000256" key="17">
    <source>
        <dbReference type="SAM" id="Phobius"/>
    </source>
</evidence>
<feature type="transmembrane region" description="Helical" evidence="17">
    <location>
        <begin position="393"/>
        <end position="414"/>
    </location>
</feature>
<dbReference type="Proteomes" id="UP000009325">
    <property type="component" value="Unassembled WGS sequence"/>
</dbReference>
<comment type="catalytic activity">
    <reaction evidence="13">
        <text>N(pros)-phospho-L-histidyl-[protein](out) + sucrose = sucrose 6(G)-phosphate(in) + L-histidyl-[protein]</text>
        <dbReference type="Rhea" id="RHEA:49236"/>
        <dbReference type="Rhea" id="RHEA-COMP:9745"/>
        <dbReference type="Rhea" id="RHEA-COMP:9746"/>
        <dbReference type="ChEBI" id="CHEBI:17992"/>
        <dbReference type="ChEBI" id="CHEBI:29979"/>
        <dbReference type="ChEBI" id="CHEBI:64837"/>
        <dbReference type="ChEBI" id="CHEBI:91002"/>
        <dbReference type="EC" id="2.7.1.211"/>
    </reaction>
</comment>
<evidence type="ECO:0000259" key="18">
    <source>
        <dbReference type="PROSITE" id="PS51093"/>
    </source>
</evidence>
<evidence type="ECO:0000256" key="14">
    <source>
        <dbReference type="ARBA" id="ARBA00074554"/>
    </source>
</evidence>
<dbReference type="FunFam" id="3.30.1360.60:FF:000001">
    <property type="entry name" value="PTS system glucose-specific IIBC component PtsG"/>
    <property type="match status" value="1"/>
</dbReference>
<dbReference type="InterPro" id="IPR013013">
    <property type="entry name" value="PTS_EIIC_1"/>
</dbReference>
<evidence type="ECO:0000313" key="22">
    <source>
        <dbReference type="Proteomes" id="UP000009325"/>
    </source>
</evidence>
<dbReference type="RefSeq" id="WP_009557517.1">
    <property type="nucleotide sequence ID" value="NZ_CALZ01000029.1"/>
</dbReference>
<dbReference type="SUPFAM" id="SSF55604">
    <property type="entry name" value="Glucose permease domain IIB"/>
    <property type="match status" value="1"/>
</dbReference>
<evidence type="ECO:0000256" key="11">
    <source>
        <dbReference type="ARBA" id="ARBA00044053"/>
    </source>
</evidence>
<feature type="transmembrane region" description="Helical" evidence="17">
    <location>
        <begin position="251"/>
        <end position="270"/>
    </location>
</feature>
<evidence type="ECO:0000256" key="2">
    <source>
        <dbReference type="ARBA" id="ARBA00022448"/>
    </source>
</evidence>
<gene>
    <name evidence="21" type="ORF">BN146_01605</name>
</gene>
<name>K0NMS9_9LACO</name>